<keyword evidence="3" id="KW-0433">Leucine-rich repeat</keyword>
<dbReference type="Gene3D" id="1.10.10.10">
    <property type="entry name" value="Winged helix-like DNA-binding domain superfamily/Winged helix DNA-binding domain"/>
    <property type="match status" value="2"/>
</dbReference>
<evidence type="ECO:0000313" key="12">
    <source>
        <dbReference type="EMBL" id="CAD1840987.1"/>
    </source>
</evidence>
<keyword evidence="8" id="KW-0547">Nucleotide-binding</keyword>
<dbReference type="GO" id="GO:0006400">
    <property type="term" value="P:tRNA modification"/>
    <property type="evidence" value="ECO:0007669"/>
    <property type="project" value="UniProtKB-ARBA"/>
</dbReference>
<keyword evidence="9" id="KW-0611">Plant defense</keyword>
<dbReference type="CDD" id="cd02440">
    <property type="entry name" value="AdoMet_MTases"/>
    <property type="match status" value="1"/>
</dbReference>
<dbReference type="InterPro" id="IPR003591">
    <property type="entry name" value="Leu-rich_rpt_typical-subtyp"/>
</dbReference>
<dbReference type="InterPro" id="IPR027417">
    <property type="entry name" value="P-loop_NTPase"/>
</dbReference>
<keyword evidence="4" id="KW-0808">Transferase</keyword>
<dbReference type="EMBL" id="LR862135">
    <property type="protein sequence ID" value="CAD1840987.1"/>
    <property type="molecule type" value="Genomic_DNA"/>
</dbReference>
<dbReference type="InterPro" id="IPR041118">
    <property type="entry name" value="Rx_N"/>
</dbReference>
<evidence type="ECO:0000256" key="1">
    <source>
        <dbReference type="ARBA" id="ARBA00008894"/>
    </source>
</evidence>
<dbReference type="Gene3D" id="3.80.10.10">
    <property type="entry name" value="Ribonuclease Inhibitor"/>
    <property type="match status" value="6"/>
</dbReference>
<dbReference type="Gene3D" id="1.10.8.430">
    <property type="entry name" value="Helical domain of apoptotic protease-activating factors"/>
    <property type="match status" value="1"/>
</dbReference>
<evidence type="ECO:0000256" key="7">
    <source>
        <dbReference type="ARBA" id="ARBA00022737"/>
    </source>
</evidence>
<dbReference type="SUPFAM" id="SSF52540">
    <property type="entry name" value="P-loop containing nucleoside triphosphate hydrolases"/>
    <property type="match status" value="2"/>
</dbReference>
<dbReference type="Gene3D" id="3.40.50.300">
    <property type="entry name" value="P-loop containing nucleotide triphosphate hydrolases"/>
    <property type="match status" value="1"/>
</dbReference>
<dbReference type="InterPro" id="IPR056743">
    <property type="entry name" value="TRM5-TYW2-like_MTfase"/>
</dbReference>
<dbReference type="SUPFAM" id="SSF53335">
    <property type="entry name" value="S-adenosyl-L-methionine-dependent methyltransferases"/>
    <property type="match status" value="1"/>
</dbReference>
<dbReference type="GO" id="GO:0043531">
    <property type="term" value="F:ADP binding"/>
    <property type="evidence" value="ECO:0007669"/>
    <property type="project" value="InterPro"/>
</dbReference>
<dbReference type="InterPro" id="IPR058922">
    <property type="entry name" value="WHD_DRP"/>
</dbReference>
<gene>
    <name evidence="12" type="ORF">CB5_LOCUS24198</name>
</gene>
<evidence type="ECO:0000259" key="11">
    <source>
        <dbReference type="PROSITE" id="PS51684"/>
    </source>
</evidence>
<evidence type="ECO:0000256" key="3">
    <source>
        <dbReference type="ARBA" id="ARBA00022614"/>
    </source>
</evidence>
<accession>A0A6V7QDP2</accession>
<dbReference type="PANTHER" id="PTHR36766:SF40">
    <property type="entry name" value="DISEASE RESISTANCE PROTEIN RGA3"/>
    <property type="match status" value="1"/>
</dbReference>
<reference evidence="12" key="1">
    <citation type="submission" date="2020-07" db="EMBL/GenBank/DDBJ databases">
        <authorList>
            <person name="Lin J."/>
        </authorList>
    </citation>
    <scope>NUCLEOTIDE SEQUENCE</scope>
</reference>
<dbReference type="FunFam" id="3.40.50.150:FF:000131">
    <property type="entry name" value="tRNA wybutosine-synthesizing protein 2/3/4"/>
    <property type="match status" value="1"/>
</dbReference>
<dbReference type="Pfam" id="PF18052">
    <property type="entry name" value="Rx_N"/>
    <property type="match status" value="1"/>
</dbReference>
<evidence type="ECO:0000256" key="10">
    <source>
        <dbReference type="ARBA" id="ARBA00022840"/>
    </source>
</evidence>
<dbReference type="PROSITE" id="PS51450">
    <property type="entry name" value="LRR"/>
    <property type="match status" value="2"/>
</dbReference>
<dbReference type="PROSITE" id="PS51684">
    <property type="entry name" value="SAM_MT_TRM5_TYW2"/>
    <property type="match status" value="1"/>
</dbReference>
<evidence type="ECO:0000256" key="4">
    <source>
        <dbReference type="ARBA" id="ARBA00022679"/>
    </source>
</evidence>
<comment type="similarity">
    <text evidence="1">Belongs to the disease resistance NB-LRR family.</text>
</comment>
<dbReference type="Pfam" id="PF25019">
    <property type="entry name" value="LRR_R13L1-DRL21"/>
    <property type="match status" value="1"/>
</dbReference>
<dbReference type="GO" id="GO:0006952">
    <property type="term" value="P:defense response"/>
    <property type="evidence" value="ECO:0007669"/>
    <property type="project" value="UniProtKB-KW"/>
</dbReference>
<dbReference type="InterPro" id="IPR042197">
    <property type="entry name" value="Apaf_helical"/>
</dbReference>
<dbReference type="GO" id="GO:0032259">
    <property type="term" value="P:methylation"/>
    <property type="evidence" value="ECO:0007669"/>
    <property type="project" value="UniProtKB-KW"/>
</dbReference>
<name>A0A6V7QDP2_ANACO</name>
<dbReference type="InterPro" id="IPR030382">
    <property type="entry name" value="MeTrfase_TRM5/TYW2"/>
</dbReference>
<dbReference type="InterPro" id="IPR029063">
    <property type="entry name" value="SAM-dependent_MTases_sf"/>
</dbReference>
<dbReference type="GO" id="GO:0008168">
    <property type="term" value="F:methyltransferase activity"/>
    <property type="evidence" value="ECO:0007669"/>
    <property type="project" value="UniProtKB-KW"/>
</dbReference>
<keyword evidence="10" id="KW-0067">ATP-binding</keyword>
<keyword evidence="7" id="KW-0677">Repeat</keyword>
<dbReference type="GO" id="GO:0005524">
    <property type="term" value="F:ATP binding"/>
    <property type="evidence" value="ECO:0007669"/>
    <property type="project" value="UniProtKB-KW"/>
</dbReference>
<dbReference type="InterPro" id="IPR056789">
    <property type="entry name" value="LRR_R13L1-DRL21"/>
</dbReference>
<keyword evidence="5" id="KW-0949">S-adenosyl-L-methionine</keyword>
<evidence type="ECO:0000256" key="8">
    <source>
        <dbReference type="ARBA" id="ARBA00022741"/>
    </source>
</evidence>
<dbReference type="Pfam" id="PF23598">
    <property type="entry name" value="LRR_14"/>
    <property type="match status" value="1"/>
</dbReference>
<keyword evidence="2" id="KW-0489">Methyltransferase</keyword>
<dbReference type="Gene3D" id="3.40.50.150">
    <property type="entry name" value="Vaccinia Virus protein VP39"/>
    <property type="match status" value="1"/>
</dbReference>
<dbReference type="Pfam" id="PF00931">
    <property type="entry name" value="NB-ARC"/>
    <property type="match status" value="1"/>
</dbReference>
<feature type="domain" description="SAM-dependent methyltransferase TRM5/TYW2-type" evidence="11">
    <location>
        <begin position="792"/>
        <end position="1049"/>
    </location>
</feature>
<protein>
    <recommendedName>
        <fullName evidence="11">SAM-dependent methyltransferase TRM5/TYW2-type domain-containing protein</fullName>
    </recommendedName>
</protein>
<evidence type="ECO:0000256" key="2">
    <source>
        <dbReference type="ARBA" id="ARBA00022603"/>
    </source>
</evidence>
<dbReference type="PANTHER" id="PTHR36766">
    <property type="entry name" value="PLANT BROAD-SPECTRUM MILDEW RESISTANCE PROTEIN RPW8"/>
    <property type="match status" value="1"/>
</dbReference>
<dbReference type="InterPro" id="IPR055414">
    <property type="entry name" value="LRR_R13L4/SHOC2-like"/>
</dbReference>
<dbReference type="Pfam" id="PF23559">
    <property type="entry name" value="WHD_DRP"/>
    <property type="match status" value="2"/>
</dbReference>
<dbReference type="GO" id="GO:0051707">
    <property type="term" value="P:response to other organism"/>
    <property type="evidence" value="ECO:0007669"/>
    <property type="project" value="UniProtKB-ARBA"/>
</dbReference>
<dbReference type="InterPro" id="IPR036388">
    <property type="entry name" value="WH-like_DNA-bd_sf"/>
</dbReference>
<dbReference type="InterPro" id="IPR002182">
    <property type="entry name" value="NB-ARC"/>
</dbReference>
<dbReference type="Pfam" id="PF02475">
    <property type="entry name" value="TRM5-TYW2_MTfase"/>
    <property type="match status" value="1"/>
</dbReference>
<dbReference type="SMART" id="SM00369">
    <property type="entry name" value="LRR_TYP"/>
    <property type="match status" value="5"/>
</dbReference>
<evidence type="ECO:0000256" key="5">
    <source>
        <dbReference type="ARBA" id="ARBA00022691"/>
    </source>
</evidence>
<keyword evidence="6" id="KW-0819">tRNA processing</keyword>
<proteinExistence type="inferred from homology"/>
<sequence>MSRLEEIAWEIAGRMDGSPLAAKLLGSVLRRNKDEGYWNRILQSDLWSVDKRDKNTIFPSLWLSYKSLDGQLKHCFVYCAALPQGYIFERDKLVQMWVAQGFIPPSGVERPEDVGNRCFEELIDRSFFQPVWNDKYRMHLLIRELAQSIGSDEFFTFADWQRGIPSRTDRHITVRTDDLLLLEDALVNKYLNPKHLRTIFFFGGYKDSFHFCDLLDSLFQQVKSIRVLDLSHTCMTELPTSINNLKHLRYLDLCGNRVRSLPRDLCLLYHLQVLNVKWCPLQQLPEKMNRLMNLRHICADIVTISRISQILKLTNLQELENFPAGKSNDINALTCMTELRGALHISDLHLVKVGEAKEGILEKSKHLTSLWLSWDSEGRGIRQVDDAQTTLDEEVLQCLQPHDNLKELRIDSYVGLRSPTWMLTNNRLSNVRSMYLIGCVNWQNLPPLELLPELEILEIKGVSLPESSSSDSKGNPLALPTISSMYISKCPNLRFLGESLNQLFLPRLFELEIRNCPQLCLLPDLPPTLTKLIIEDAGLEELPTIWNEGLTDDFEVVGTGSFLPTLSTLYISSCPKLSTLSIGLFRQQRLLRRLGKLSLRNCENLKSDLAKGFRALTALKELTIFDCPNLLISHFYVSLKTIEISECFITQGAWSDDQNPILQAIETIKIIGCPHANFDEDRKLNPVDSFKHLTSVDHLYLVNTSVLTLDLFTKLHSLRILDIDGCQRFLTDQLQLLHLSKLQHLSIRNCKELPYLPEDLNTINFLMELCIENCPLITALPQNGLPPSLERLSIRGCNPLLKERCLDDNHDFPKISYVPAICIEGESRTRIQINKVEGRILPTGTRDSTLELLVGDNGWVTHHENGILYSFDATKCMFSSGNRSEKLRMARLYCENETVVDLFAGIGYFVLPFLVKANAKFVYACEWNPHALAALKHNVHANSVADRCVILEGDNRLTAPNGVADRVCLGLLPSSECSWATAVRALRAVGGILHIHGNVNDSEENLWFDYVVQSIQSISESEGLSWNISIEHVEHPSLLLLRLSLQSRALEGRGRRDGAGAGFFASAFISAMIAKLVSKGLTLFPDRSHHKQKLDWLNRLLPRIQFILTAAERLPRHFTGEEHDLLTELKDAIYAADDLLDDFEYKFLEPKNRMNKLLTGSTGVDRLEKTVDKIERVVKDFIRTFSFLKSGEPEHHDQDTRETSSLLPPAGVFGREGEVRQILEMLERGENFRYRSGFGVLSIVGTAGIGKTTLAQLIYNHEFIVREFPMRIWVYVSENFNVRKLSVKMIQRASDGEQLQLLPRKDYDSLEDAHADLVRLLTGKRFMLVLDDIWEEIYFEQWDNLCKPFRPAAKRSVVLLTSQIQSVAKQIETMGQVTLSGLDMDDYWRLFKHCAFGGDDHPAEHSNLGKNIGIGETSKKVKEMSRLEEIGWEIAGRMDGSPLAAKLLGSVLRRNKDEGYWNQILQSDLWSIDKSDKNIKFPSLWLSYKHLNGQLKQCFVYCAAFPQGYIFEKDKLVQMWVAHGFIPPSSVERPEDVGNRCFEELVDRSFFQPIWNDKYLMHGLIHELAQSIGSNEFFTFTDLSRGIPFIPPRHMTVRTDDLLQLEHKLKKNYFNLKHLRTILFFGGYKESFQFCKLLDSIFQQAKSIRVLDLSHTCMTDLPSSINNLKHLRYLDLCGNRVRSLPQDLCSLYHLQVLNVKWCPLQQLPEKMNRLINLRHICADTLTISRISQILKLTNLQELENFPAGRSNELNALACMTELRGPLHVTDLHLVKVGEAKEGILEKLKHLTSLCKPPNSRFLGESLNQLFLPRLFELEIRSCPQLCSLSDLPPTLTKLIIEDAGLEELPRIQEKGLTGGVEMVGTGAWFGHQIPILQAIETVKIIGCQHANSDEDHELKMPDSFKHLTSVDRLYLVNTSVLTLDLFTKLRSLRILDIDGCQGFLTNRLQLLHFSKLQHLSIRNCKELPYLPEDLNTLKSLMELCIENCLLITSLPQNGLPYSLKRLSIHGCNPLLKERCLDDNHDFPKISYIAAICIEGEVLKSK</sequence>
<dbReference type="PRINTS" id="PR00364">
    <property type="entry name" value="DISEASERSIST"/>
</dbReference>
<evidence type="ECO:0000256" key="9">
    <source>
        <dbReference type="ARBA" id="ARBA00022821"/>
    </source>
</evidence>
<evidence type="ECO:0000256" key="6">
    <source>
        <dbReference type="ARBA" id="ARBA00022694"/>
    </source>
</evidence>
<dbReference type="SUPFAM" id="SSF52058">
    <property type="entry name" value="L domain-like"/>
    <property type="match status" value="3"/>
</dbReference>
<organism evidence="12">
    <name type="scientific">Ananas comosus var. bracteatus</name>
    <name type="common">red pineapple</name>
    <dbReference type="NCBI Taxonomy" id="296719"/>
    <lineage>
        <taxon>Eukaryota</taxon>
        <taxon>Viridiplantae</taxon>
        <taxon>Streptophyta</taxon>
        <taxon>Embryophyta</taxon>
        <taxon>Tracheophyta</taxon>
        <taxon>Spermatophyta</taxon>
        <taxon>Magnoliopsida</taxon>
        <taxon>Liliopsida</taxon>
        <taxon>Poales</taxon>
        <taxon>Bromeliaceae</taxon>
        <taxon>Bromelioideae</taxon>
        <taxon>Ananas</taxon>
    </lineage>
</organism>
<dbReference type="InterPro" id="IPR032675">
    <property type="entry name" value="LRR_dom_sf"/>
</dbReference>
<dbReference type="InterPro" id="IPR001611">
    <property type="entry name" value="Leu-rich_rpt"/>
</dbReference>